<keyword evidence="3" id="KW-1185">Reference proteome</keyword>
<keyword evidence="1" id="KW-0175">Coiled coil</keyword>
<evidence type="ECO:0000313" key="2">
    <source>
        <dbReference type="EMBL" id="VVC29837.1"/>
    </source>
</evidence>
<protein>
    <submittedName>
        <fullName evidence="2">Uncharacterized protein</fullName>
    </submittedName>
</protein>
<sequence>MKNMNTDDGNINEESGTTQNITNILMPIVSNTQDKKVSIKKSCQYSPGYNPSSIRSPRGYILNTDDGNINEESGTTQNIANILMPCVCNTQDKKDSISKICQSAPGYNPSSLRSPKGYILNTDDGNINEESGTIKSTAKILMPCVCNTQDKRVSIKKSCQYSPGYNPSSIRSSRGYILNTDDGRINEESGTIKSTDSILMPSVSNTQDKKVSIKKCCQYSPGYNSSSIRSPRGYILNTDDGNINEESGTIQIAGHTYFSVSSIENSLSMSAGADDEVNTSVTQSYEFNTASTVKKNNTENCLKRFQQEYNELMKQRNEIMSSTEYSVYHTISEISPQPTFNQNIEHDHAAPILLNESIKTKQTGNELNSIETVNKWEDAGFQEKHDLIKERNEKKPEFIEIRSPKTDSKKFNSYDSFCSCESNSCFSAESCKSHSCFSAESCKSNLCFSAESLQLKQTRCQLNPKKTVNMMEIPNSGSNYNCVETDPGSGSTH</sequence>
<dbReference type="Proteomes" id="UP000325440">
    <property type="component" value="Unassembled WGS sequence"/>
</dbReference>
<gene>
    <name evidence="2" type="ORF">CINCED_3A007140</name>
</gene>
<reference evidence="2 3" key="1">
    <citation type="submission" date="2019-08" db="EMBL/GenBank/DDBJ databases">
        <authorList>
            <person name="Alioto T."/>
            <person name="Alioto T."/>
            <person name="Gomez Garrido J."/>
        </authorList>
    </citation>
    <scope>NUCLEOTIDE SEQUENCE [LARGE SCALE GENOMIC DNA]</scope>
</reference>
<feature type="coiled-coil region" evidence="1">
    <location>
        <begin position="295"/>
        <end position="322"/>
    </location>
</feature>
<accession>A0A5E4MEL3</accession>
<name>A0A5E4MEL3_9HEMI</name>
<proteinExistence type="predicted"/>
<evidence type="ECO:0000313" key="3">
    <source>
        <dbReference type="Proteomes" id="UP000325440"/>
    </source>
</evidence>
<dbReference type="EMBL" id="CABPRJ010000500">
    <property type="protein sequence ID" value="VVC29837.1"/>
    <property type="molecule type" value="Genomic_DNA"/>
</dbReference>
<organism evidence="2 3">
    <name type="scientific">Cinara cedri</name>
    <dbReference type="NCBI Taxonomy" id="506608"/>
    <lineage>
        <taxon>Eukaryota</taxon>
        <taxon>Metazoa</taxon>
        <taxon>Ecdysozoa</taxon>
        <taxon>Arthropoda</taxon>
        <taxon>Hexapoda</taxon>
        <taxon>Insecta</taxon>
        <taxon>Pterygota</taxon>
        <taxon>Neoptera</taxon>
        <taxon>Paraneoptera</taxon>
        <taxon>Hemiptera</taxon>
        <taxon>Sternorrhyncha</taxon>
        <taxon>Aphidomorpha</taxon>
        <taxon>Aphidoidea</taxon>
        <taxon>Aphididae</taxon>
        <taxon>Lachninae</taxon>
        <taxon>Cinara</taxon>
    </lineage>
</organism>
<dbReference type="AlphaFoldDB" id="A0A5E4MEL3"/>
<evidence type="ECO:0000256" key="1">
    <source>
        <dbReference type="SAM" id="Coils"/>
    </source>
</evidence>